<accession>A0A023DX29</accession>
<evidence type="ECO:0000313" key="1">
    <source>
        <dbReference type="EMBL" id="GAJ45782.1"/>
    </source>
</evidence>
<reference evidence="1 2" key="1">
    <citation type="journal article" date="2014" name="FEMS Microbiol. Lett.">
        <title>Draft genome sequences of three Holospora species (Holospora obtusa, Holospora undulata, and Holospora elegans), endonuclear symbiotic bacteria of the ciliate Paramecium caudatum.</title>
        <authorList>
            <person name="Dohra H."/>
            <person name="Tanaka K."/>
            <person name="Suzuki T."/>
            <person name="Fujishima M."/>
            <person name="Suzuki H."/>
        </authorList>
    </citation>
    <scope>NUCLEOTIDE SEQUENCE [LARGE SCALE GENOMIC DNA]</scope>
    <source>
        <strain evidence="1 2">E1</strain>
    </source>
</reference>
<protein>
    <submittedName>
        <fullName evidence="1">Uncharacterized protein</fullName>
    </submittedName>
</protein>
<comment type="caution">
    <text evidence="1">The sequence shown here is derived from an EMBL/GenBank/DDBJ whole genome shotgun (WGS) entry which is preliminary data.</text>
</comment>
<dbReference type="EMBL" id="BAUP01000027">
    <property type="protein sequence ID" value="GAJ45782.1"/>
    <property type="molecule type" value="Genomic_DNA"/>
</dbReference>
<keyword evidence="2" id="KW-1185">Reference proteome</keyword>
<evidence type="ECO:0000313" key="2">
    <source>
        <dbReference type="Proteomes" id="UP000024842"/>
    </source>
</evidence>
<gene>
    <name evidence="1" type="ORF">HE1_00091</name>
</gene>
<sequence>MHTVAAIWRVTSCSKDTFFKNKQMNETTQYECLRCLQSGNYATNMNNDHAMSLKELSAEDVVSICNILTLAPSLESRKAINTFLHCVDQCRNLEQIKLKQRQGMNDFWNTNDSIFFSQVLNSSLKSIQESRAHPKTFAYIFESLSTLDQMNRHLDDPSKFYKKEAFDFLSSLINTPDALNCVFLSFQDNKKVLTEILNYFSDIGDSDDFDKVFEVFSKNDYFNLVLLQRIAAQSNAKLLYHLFSSLEKNEKWKEEVRLSNLINELQLENPKNLEQALCTFLSKHFNNEKHTYIDLLNMESETLLKSPILKTMLIFPELAKKVFAENFGNILRKVFDAPNAENRSKYEALQCITANRLTGIEIDDQELCLYINNEKITLDRSNEAYAFVKGAIQLLPKEQKLSLLDQAMSRVSDPYIDLQVDGIWISLDFLTITFLYALNNDRVLNNYAFKKFDDFPFQEKFGIFNYALKNFSNFSDVENRSKYKDLQCITANRLTGIEINNQNLCLYINNEKINYLDKSNEAYAFVKGAIQLLPKEQKLSLLEQSISRISDPYIDFELEQYLDITGLSYDYILYALNNDKVLNNYAFKKFDDVPFQKKSRIFTEVLKNLSNFSDAENRSKYENLQCVVANRLTGIEINNQNLCLYINNEKINLDKSNEAYSFVKGAIQLLPKEKKLSLLEHDVLKISEIRTLEQYLGLIGLSYKEISENLQTIIKNKGDQNSELFKKFEDLKKDRGSKERKEALAFFEKASNTVEQSQSLLFCLRNFSPEDYPQNVEDLKISKFKTIIDALKEQQKIRLMQIEKANRNLNTFFNDMLQKEKSLQREGSQPEKLIQGKRTKNKNFIPYIEKCIKKTFDFPDSWFIPTHHAYINMIINSIIYDQSDKDKECNELQNLVIKINDEKNKVLDIVVQEQNPEDETVYDALIEQVEKGHENYGPLHKALEKFMISYKNLNDPGNRSEAVTGLFDLSQRIFDFLKADTEEKDKTSNKFFKYLENRIEDPEKNIKYNPEKCKLGEKLFISKLGKENYEILLGEFNYAEKIKLAERNLPRQNARQFVVKNLSEILKGISEENDHKNNQSATDRIQYFKIASFDAMKKYLKNFSEEYAKVQDLSKAKECLDELTEVFMDIYDGKSVAKPKYIDPSHYSILKRKLKNVFLENEKEYIEKEMKNDLIAFGPYARLVHLLEGAVDEGAKGEKRCAIGLISDTIKTLSEIYGCALDENNYSAETFKLAGCARPENHEDAVMAKN</sequence>
<organism evidence="1 2">
    <name type="scientific">Holospora elegans E1</name>
    <dbReference type="NCBI Taxonomy" id="1427503"/>
    <lineage>
        <taxon>Bacteria</taxon>
        <taxon>Pseudomonadati</taxon>
        <taxon>Pseudomonadota</taxon>
        <taxon>Alphaproteobacteria</taxon>
        <taxon>Holosporales</taxon>
        <taxon>Holosporaceae</taxon>
        <taxon>Holospora</taxon>
    </lineage>
</organism>
<proteinExistence type="predicted"/>
<name>A0A023DX29_9PROT</name>
<dbReference type="AlphaFoldDB" id="A0A023DX29"/>
<dbReference type="Proteomes" id="UP000024842">
    <property type="component" value="Unassembled WGS sequence"/>
</dbReference>
<dbReference type="STRING" id="1427503.HE1_00091"/>